<dbReference type="KEGG" id="vg:77952939"/>
<keyword evidence="3" id="KW-1185">Reference proteome</keyword>
<sequence length="118" mass="13167">MAQMKTKAFGITESKRPKGKKTFAPVKRVWDDINQSATDVPYVRLPISASITDDEELLSDAFHRAVTKWRKQTGLEHPGKVYIDCEPTGNTSVDEDGITCIEVRTFVVVETAPEISAR</sequence>
<dbReference type="RefSeq" id="YP_010676577.1">
    <property type="nucleotide sequence ID" value="NC_071014.1"/>
</dbReference>
<evidence type="ECO:0000313" key="2">
    <source>
        <dbReference type="EMBL" id="AYQ99223.1"/>
    </source>
</evidence>
<protein>
    <submittedName>
        <fullName evidence="2">Uncharacterized protein</fullName>
    </submittedName>
</protein>
<dbReference type="EMBL" id="MK016493">
    <property type="protein sequence ID" value="AYQ99223.1"/>
    <property type="molecule type" value="Genomic_DNA"/>
</dbReference>
<organism evidence="2 3">
    <name type="scientific">Brevibacterium phage Cantare</name>
    <dbReference type="NCBI Taxonomy" id="2338395"/>
    <lineage>
        <taxon>Viruses</taxon>
        <taxon>Duplodnaviria</taxon>
        <taxon>Heunggongvirae</taxon>
        <taxon>Uroviricota</taxon>
        <taxon>Caudoviricetes</taxon>
        <taxon>Cantarevirus</taxon>
        <taxon>Cantarevirus cantare</taxon>
    </lineage>
</organism>
<evidence type="ECO:0000256" key="1">
    <source>
        <dbReference type="SAM" id="MobiDB-lite"/>
    </source>
</evidence>
<evidence type="ECO:0000313" key="3">
    <source>
        <dbReference type="Proteomes" id="UP000279277"/>
    </source>
</evidence>
<dbReference type="GeneID" id="77952939"/>
<gene>
    <name evidence="2" type="primary">2</name>
    <name evidence="2" type="ORF">PBI_CANTARE_2</name>
</gene>
<dbReference type="Proteomes" id="UP000279277">
    <property type="component" value="Segment"/>
</dbReference>
<reference evidence="2 3" key="1">
    <citation type="submission" date="2018-10" db="EMBL/GenBank/DDBJ databases">
        <authorList>
            <person name="Zack K."/>
            <person name="Garlena R.A."/>
            <person name="Russell D.A."/>
            <person name="Pope W.H."/>
            <person name="Jacobs-Sera D."/>
            <person name="Hatfull G.F."/>
        </authorList>
    </citation>
    <scope>NUCLEOTIDE SEQUENCE [LARGE SCALE GENOMIC DNA]</scope>
</reference>
<accession>A0A3G3LZF9</accession>
<proteinExistence type="predicted"/>
<feature type="region of interest" description="Disordered" evidence="1">
    <location>
        <begin position="1"/>
        <end position="20"/>
    </location>
</feature>
<name>A0A3G3LZF9_9CAUD</name>